<dbReference type="Proteomes" id="UP001293593">
    <property type="component" value="Unassembled WGS sequence"/>
</dbReference>
<keyword evidence="1" id="KW-0732">Signal</keyword>
<evidence type="ECO:0008006" key="4">
    <source>
        <dbReference type="Google" id="ProtNLM"/>
    </source>
</evidence>
<accession>A0AAE1JQL8</accession>
<dbReference type="PANTHER" id="PTHR34467">
    <property type="entry name" value="TRANSMEMBRANE PROTEIN"/>
    <property type="match status" value="1"/>
</dbReference>
<name>A0AAE1JQL8_9FABA</name>
<organism evidence="2 3">
    <name type="scientific">Acacia crassicarpa</name>
    <name type="common">northern wattle</name>
    <dbReference type="NCBI Taxonomy" id="499986"/>
    <lineage>
        <taxon>Eukaryota</taxon>
        <taxon>Viridiplantae</taxon>
        <taxon>Streptophyta</taxon>
        <taxon>Embryophyta</taxon>
        <taxon>Tracheophyta</taxon>
        <taxon>Spermatophyta</taxon>
        <taxon>Magnoliopsida</taxon>
        <taxon>eudicotyledons</taxon>
        <taxon>Gunneridae</taxon>
        <taxon>Pentapetalae</taxon>
        <taxon>rosids</taxon>
        <taxon>fabids</taxon>
        <taxon>Fabales</taxon>
        <taxon>Fabaceae</taxon>
        <taxon>Caesalpinioideae</taxon>
        <taxon>mimosoid clade</taxon>
        <taxon>Acacieae</taxon>
        <taxon>Acacia</taxon>
    </lineage>
</organism>
<gene>
    <name evidence="2" type="ORF">QN277_017184</name>
</gene>
<feature type="chain" id="PRO_5042211408" description="Transmembrane protein" evidence="1">
    <location>
        <begin position="25"/>
        <end position="78"/>
    </location>
</feature>
<evidence type="ECO:0000313" key="3">
    <source>
        <dbReference type="Proteomes" id="UP001293593"/>
    </source>
</evidence>
<evidence type="ECO:0000313" key="2">
    <source>
        <dbReference type="EMBL" id="KAK4273873.1"/>
    </source>
</evidence>
<protein>
    <recommendedName>
        <fullName evidence="4">Transmembrane protein</fullName>
    </recommendedName>
</protein>
<evidence type="ECO:0000256" key="1">
    <source>
        <dbReference type="SAM" id="SignalP"/>
    </source>
</evidence>
<dbReference type="PANTHER" id="PTHR34467:SF7">
    <property type="entry name" value="TRANSMEMBRANE PROTEIN"/>
    <property type="match status" value="1"/>
</dbReference>
<dbReference type="AlphaFoldDB" id="A0AAE1JQL8"/>
<comment type="caution">
    <text evidence="2">The sequence shown here is derived from an EMBL/GenBank/DDBJ whole genome shotgun (WGS) entry which is preliminary data.</text>
</comment>
<feature type="signal peptide" evidence="1">
    <location>
        <begin position="1"/>
        <end position="24"/>
    </location>
</feature>
<proteinExistence type="predicted"/>
<keyword evidence="3" id="KW-1185">Reference proteome</keyword>
<reference evidence="2" key="1">
    <citation type="submission" date="2023-10" db="EMBL/GenBank/DDBJ databases">
        <title>Chromosome-level genome of the transformable northern wattle, Acacia crassicarpa.</title>
        <authorList>
            <person name="Massaro I."/>
            <person name="Sinha N.R."/>
            <person name="Poethig S."/>
            <person name="Leichty A.R."/>
        </authorList>
    </citation>
    <scope>NUCLEOTIDE SEQUENCE</scope>
    <source>
        <strain evidence="2">Acra3RX</strain>
        <tissue evidence="2">Leaf</tissue>
    </source>
</reference>
<sequence length="78" mass="8857">MDPKTKTFLIVLVLVFIFISPSSGLVEGFRECRYHPCNLLYKDGMKMNSRKLLSHGFELDYDDAGPNPRHTKKPGKGT</sequence>
<dbReference type="EMBL" id="JAWXYG010000004">
    <property type="protein sequence ID" value="KAK4273873.1"/>
    <property type="molecule type" value="Genomic_DNA"/>
</dbReference>